<dbReference type="Gene3D" id="3.30.420.10">
    <property type="entry name" value="Ribonuclease H-like superfamily/Ribonuclease H"/>
    <property type="match status" value="1"/>
</dbReference>
<dbReference type="InterPro" id="IPR001969">
    <property type="entry name" value="Aspartic_peptidase_AS"/>
</dbReference>
<keyword evidence="2" id="KW-0548">Nucleotidyltransferase</keyword>
<organism evidence="8 9">
    <name type="scientific">Symbiodinium natans</name>
    <dbReference type="NCBI Taxonomy" id="878477"/>
    <lineage>
        <taxon>Eukaryota</taxon>
        <taxon>Sar</taxon>
        <taxon>Alveolata</taxon>
        <taxon>Dinophyceae</taxon>
        <taxon>Suessiales</taxon>
        <taxon>Symbiodiniaceae</taxon>
        <taxon>Symbiodinium</taxon>
    </lineage>
</organism>
<feature type="region of interest" description="Disordered" evidence="5">
    <location>
        <begin position="2041"/>
        <end position="2063"/>
    </location>
</feature>
<dbReference type="SUPFAM" id="SSF57756">
    <property type="entry name" value="Retrovirus zinc finger-like domains"/>
    <property type="match status" value="1"/>
</dbReference>
<feature type="region of interest" description="Disordered" evidence="5">
    <location>
        <begin position="1130"/>
        <end position="1155"/>
    </location>
</feature>
<dbReference type="InterPro" id="IPR036397">
    <property type="entry name" value="RNaseH_sf"/>
</dbReference>
<keyword evidence="4" id="KW-0479">Metal-binding</keyword>
<dbReference type="EMBL" id="CAJNDS010000570">
    <property type="protein sequence ID" value="CAE7219802.1"/>
    <property type="molecule type" value="Genomic_DNA"/>
</dbReference>
<feature type="compositionally biased region" description="Basic and acidic residues" evidence="5">
    <location>
        <begin position="1943"/>
        <end position="1966"/>
    </location>
</feature>
<feature type="region of interest" description="Disordered" evidence="5">
    <location>
        <begin position="731"/>
        <end position="755"/>
    </location>
</feature>
<keyword evidence="3" id="KW-0695">RNA-directed DNA polymerase</keyword>
<feature type="compositionally biased region" description="Low complexity" evidence="5">
    <location>
        <begin position="1195"/>
        <end position="1204"/>
    </location>
</feature>
<dbReference type="InterPro" id="IPR001995">
    <property type="entry name" value="Peptidase_A2_cat"/>
</dbReference>
<dbReference type="GO" id="GO:0008270">
    <property type="term" value="F:zinc ion binding"/>
    <property type="evidence" value="ECO:0007669"/>
    <property type="project" value="UniProtKB-KW"/>
</dbReference>
<keyword evidence="9" id="KW-1185">Reference proteome</keyword>
<feature type="non-terminal residue" evidence="8">
    <location>
        <position position="2142"/>
    </location>
</feature>
<dbReference type="InterPro" id="IPR036875">
    <property type="entry name" value="Znf_CCHC_sf"/>
</dbReference>
<dbReference type="CDD" id="cd09272">
    <property type="entry name" value="RNase_HI_RT_Ty1"/>
    <property type="match status" value="1"/>
</dbReference>
<evidence type="ECO:0000256" key="1">
    <source>
        <dbReference type="ARBA" id="ARBA00022679"/>
    </source>
</evidence>
<feature type="compositionally biased region" description="Low complexity" evidence="5">
    <location>
        <begin position="382"/>
        <end position="401"/>
    </location>
</feature>
<evidence type="ECO:0000313" key="8">
    <source>
        <dbReference type="EMBL" id="CAE7219802.1"/>
    </source>
</evidence>
<protein>
    <submittedName>
        <fullName evidence="8">Uncharacterized protein</fullName>
    </submittedName>
</protein>
<dbReference type="GO" id="GO:0003964">
    <property type="term" value="F:RNA-directed DNA polymerase activity"/>
    <property type="evidence" value="ECO:0007669"/>
    <property type="project" value="UniProtKB-KW"/>
</dbReference>
<dbReference type="InterPro" id="IPR001878">
    <property type="entry name" value="Znf_CCHC"/>
</dbReference>
<evidence type="ECO:0000313" key="9">
    <source>
        <dbReference type="Proteomes" id="UP000604046"/>
    </source>
</evidence>
<dbReference type="Pfam" id="PF07727">
    <property type="entry name" value="RVT_2"/>
    <property type="match status" value="1"/>
</dbReference>
<dbReference type="GO" id="GO:0006508">
    <property type="term" value="P:proteolysis"/>
    <property type="evidence" value="ECO:0007669"/>
    <property type="project" value="InterPro"/>
</dbReference>
<evidence type="ECO:0000256" key="3">
    <source>
        <dbReference type="ARBA" id="ARBA00022918"/>
    </source>
</evidence>
<gene>
    <name evidence="8" type="ORF">SNAT2548_LOCUS7993</name>
</gene>
<dbReference type="PROSITE" id="PS50175">
    <property type="entry name" value="ASP_PROT_RETROV"/>
    <property type="match status" value="1"/>
</dbReference>
<feature type="compositionally biased region" description="Basic and acidic residues" evidence="5">
    <location>
        <begin position="292"/>
        <end position="311"/>
    </location>
</feature>
<evidence type="ECO:0000256" key="5">
    <source>
        <dbReference type="SAM" id="MobiDB-lite"/>
    </source>
</evidence>
<dbReference type="PANTHER" id="PTHR11439:SF470">
    <property type="entry name" value="CYSTEINE-RICH RLK (RECEPTOR-LIKE PROTEIN KINASE) 8"/>
    <property type="match status" value="1"/>
</dbReference>
<feature type="compositionally biased region" description="Polar residues" evidence="5">
    <location>
        <begin position="1987"/>
        <end position="2008"/>
    </location>
</feature>
<keyword evidence="1" id="KW-0808">Transferase</keyword>
<evidence type="ECO:0000259" key="6">
    <source>
        <dbReference type="PROSITE" id="PS50158"/>
    </source>
</evidence>
<comment type="caution">
    <text evidence="8">The sequence shown here is derived from an EMBL/GenBank/DDBJ whole genome shotgun (WGS) entry which is preliminary data.</text>
</comment>
<dbReference type="GO" id="GO:0003676">
    <property type="term" value="F:nucleic acid binding"/>
    <property type="evidence" value="ECO:0007669"/>
    <property type="project" value="InterPro"/>
</dbReference>
<feature type="domain" description="Peptidase A2" evidence="7">
    <location>
        <begin position="457"/>
        <end position="538"/>
    </location>
</feature>
<feature type="compositionally biased region" description="Low complexity" evidence="5">
    <location>
        <begin position="1968"/>
        <end position="1984"/>
    </location>
</feature>
<feature type="region of interest" description="Disordered" evidence="5">
    <location>
        <begin position="362"/>
        <end position="406"/>
    </location>
</feature>
<keyword evidence="4" id="KW-0862">Zinc</keyword>
<evidence type="ECO:0000256" key="4">
    <source>
        <dbReference type="PROSITE-ProRule" id="PRU00047"/>
    </source>
</evidence>
<feature type="compositionally biased region" description="Basic residues" evidence="5">
    <location>
        <begin position="312"/>
        <end position="326"/>
    </location>
</feature>
<dbReference type="InterPro" id="IPR013103">
    <property type="entry name" value="RVT_2"/>
</dbReference>
<proteinExistence type="predicted"/>
<dbReference type="PROSITE" id="PS00141">
    <property type="entry name" value="ASP_PROTEASE"/>
    <property type="match status" value="1"/>
</dbReference>
<feature type="region of interest" description="Disordered" evidence="5">
    <location>
        <begin position="795"/>
        <end position="821"/>
    </location>
</feature>
<dbReference type="Proteomes" id="UP000604046">
    <property type="component" value="Unassembled WGS sequence"/>
</dbReference>
<dbReference type="PROSITE" id="PS50158">
    <property type="entry name" value="ZF_CCHC"/>
    <property type="match status" value="1"/>
</dbReference>
<sequence length="2142" mass="239668">DLFHFDPILDSLEKQRLLNGDLVNRAKFVIADWLVEKEGRAAQAAERATAAAEAVMRSANEQRRLESLSRIIQKPDMYKPETREQEIDQWMEWRHVMRNYLGVVDHQFLEELDVFEGNASNEVVLSTLNDGAKMRSRELYAILQSFVRNRPAKIVRNVGQSNGYEAWRLLMVEMQPKTRQRQLALMTQLNSMTFDPRKSLNEQLGKYEEVIREYERISGTTYPEDLKVSTLVSAAPSVLQVQLHMSLSSDTTYHDLKEKVLSYERSTTKWQAANGLQFPAVHQQEDGPVPMEIDKVTYPDGGKKGKKGDKGKTKKGKDKSKGKKGKMKDADGKANKPKGNCHTCGKPGHYSRECWWNTGGAGGAGSGKGGKDKNRKKVNQVQAEAQSSEATSSNPTATASSRTQAVRQIRLRTPPLTSTTEIFDISEEALFDLDQEYHINMISADEVVVDWKSHPPIAIVLDTGADASMVPYDYAALGVEGDGAPPNLLDAQGNPIATQANRKFDFWFKSKDGQEFAVREQCVVGNVKQPLLAVGKLLRRGWQLVHHGGTLTLQEPFGRGAPVGFKHNSLVAAGHIRSVQVVNALTEVPKSMPPTTPKLEKFPEEIQKLVGKMGMHSLPERGWKVHFESKATHLLDPRTWYDPDLYRARTTWMQTLKGLWIQVENSEDYSSEFRPYARICDEPRPRLTFVSMDSFGEGCFGGVGMPPKRSCRLENEIEVEDEVMEDALSAAETPLQEAPSSSSGRAEVRGHQQAATAKEVIQDMYLEEVSSDKAATAKEVIQDMYLEEVASDKAERAAKESMARQPNMMPRSDPEPTEDEKKKHQVTHMPYASWCSACVKTRARGDKRSERKDQKHIPVIQVDFFFTVVDPEGRPLEGQQDEQTCSLVAADLDTRMVLSVPGPNKGKQSLRKYVEDLVKFSIALHEDDGIILQSDGEPAIKAVVRVATEARAKMGRRTVQRTTPVQDHAANGAAERAVQTVRRLGNCLMEAVEEIHGKQPVGSDLRVWAQGHAAFLYNRFHVLQNFQKTPYELAFGGQPYKGKLCTFGETVFGKLVTPYKGGAQWCTGIWAGVNPHNGAHHILTENGAIESNAVRVSAEQLDVAKFKGLPWETKAVVIKIKKRVAPPEPLMVEVGPKPLSSAKAGDTPAGDADATHLGGAAAAQLGGATVARPDGPGDEAASDPPSSESEELMAERPQASSPSRSSKRRAEEDVEKLTEKLTEEVLDEISKDKDQVEFFKKLRKERMEREKGEKRKSEDAELPPRDLEGHIRQIQTVDSEWYDGDELWEPENHDTDFYESDHDATYHKHNTLDRPKGDTPPEVDEETLNHLDDLAELQEIERLEKMSVLVDVCPEEDAEWLSTTFVKTWKAEAKGEDVTTWWRRARLVARQYRHFNEFEPEDTFSPASTSSLLRLLPVVAQTWNTPIWIIDVKDAYLNVPQPKESPVIVKAPDSYVRKYGPKTWKLARVLPGQRRGSQEWYLFLNSDLKELGMEAMIEVPTLYRAVNKEERRAAQVHVDDAMVTGDARQVEPFLEKLGKKYTIKIQGPFGPGEAFEFLRRRFQVEWNGSITVRPAAHFYNDVYELLERPKLRSTPGPAGGDLFAEDASEEMADGKLYRTIVGKLLYISGERPDAQVVIQYLAAKASRPTVTATKILKHLVGYLKATEGQGINLKCEKGESIMRDGDPESYSYQTHHLVEAVSDSNFANDRTTRKSLSSGHIYLNKCLMFSFVRGQKVVTLSSGEAELVALTQTVGESILVKKAWEFLTREETWHLARTDSSVARAIATRLGVGKVRHLQTSCLWLQQWIARKELRMAAIPTSKNPTDCGTKILPGSRLKYLSFIMNLVDGKSNRIGTEEHRKEAMTLSPNLIRAIQAVMAMSLQGCIGGNDDQMVDMWTYVFIFANYFEPIVNNPIFDYGIMIMLLLVMCMLGANWKVEVRVSSKGADSKHETKEGLEPGYEDGRKGPGTTSERPSSSTSSGPTINIVLNTQDHGTTVERPSSSTSSGPVLYRKVPGVPGDREQRADPPGEVDQLLERAESLQRQQQERVQAHPPSRDPQGIVYGKVNRSRRVAVATAYGYSFHEANCSSITKDAKQSRMMTVEEALLLGKAPCQRCLQPIFDELKQLNPNNKVFDGQRKRK</sequence>
<accession>A0A812K0L1</accession>
<dbReference type="PANTHER" id="PTHR11439">
    <property type="entry name" value="GAG-POL-RELATED RETROTRANSPOSON"/>
    <property type="match status" value="1"/>
</dbReference>
<feature type="region of interest" description="Disordered" evidence="5">
    <location>
        <begin position="1168"/>
        <end position="1215"/>
    </location>
</feature>
<feature type="compositionally biased region" description="Low complexity" evidence="5">
    <location>
        <begin position="1142"/>
        <end position="1155"/>
    </location>
</feature>
<feature type="region of interest" description="Disordered" evidence="5">
    <location>
        <begin position="283"/>
        <end position="344"/>
    </location>
</feature>
<name>A0A812K0L1_9DINO</name>
<feature type="domain" description="CCHC-type" evidence="6">
    <location>
        <begin position="341"/>
        <end position="354"/>
    </location>
</feature>
<dbReference type="OrthoDB" id="413361at2759"/>
<dbReference type="GO" id="GO:0004190">
    <property type="term" value="F:aspartic-type endopeptidase activity"/>
    <property type="evidence" value="ECO:0007669"/>
    <property type="project" value="InterPro"/>
</dbReference>
<evidence type="ECO:0000256" key="2">
    <source>
        <dbReference type="ARBA" id="ARBA00022695"/>
    </source>
</evidence>
<feature type="compositionally biased region" description="Basic and acidic residues" evidence="5">
    <location>
        <begin position="2041"/>
        <end position="2051"/>
    </location>
</feature>
<keyword evidence="4" id="KW-0863">Zinc-finger</keyword>
<reference evidence="8" key="1">
    <citation type="submission" date="2021-02" db="EMBL/GenBank/DDBJ databases">
        <authorList>
            <person name="Dougan E. K."/>
            <person name="Rhodes N."/>
            <person name="Thang M."/>
            <person name="Chan C."/>
        </authorList>
    </citation>
    <scope>NUCLEOTIDE SEQUENCE</scope>
</reference>
<feature type="region of interest" description="Disordered" evidence="5">
    <location>
        <begin position="1943"/>
        <end position="2029"/>
    </location>
</feature>
<evidence type="ECO:0000259" key="7">
    <source>
        <dbReference type="PROSITE" id="PS50175"/>
    </source>
</evidence>